<proteinExistence type="predicted"/>
<accession>A0AAN9N081</accession>
<keyword evidence="3" id="KW-1185">Reference proteome</keyword>
<sequence length="220" mass="23668">MEAIIGDTFLHMPEKEEKKMDIIADKASEAAKGSSNSCSEGWYTGHSGISLVHCRSVKSNLPDFNEICLHAGQEIEFLAFVFLVLQYLATLGAPILFDHNAGMLKQTQCVGVGVCLSPLLLFPGLIPLQYSVSTFVSIPPKNKYDLTEKQAVCFMELAVKEIGCGADGSLLCIQMGDRRAKQDGGKRVARRNGGGGSESRCPSTLTCSPLALALLSIKLL</sequence>
<keyword evidence="1" id="KW-0472">Membrane</keyword>
<gene>
    <name evidence="2" type="ORF">VNO77_06092</name>
</gene>
<keyword evidence="1" id="KW-0812">Transmembrane</keyword>
<feature type="transmembrane region" description="Helical" evidence="1">
    <location>
        <begin position="109"/>
        <end position="130"/>
    </location>
</feature>
<organism evidence="2 3">
    <name type="scientific">Canavalia gladiata</name>
    <name type="common">Sword bean</name>
    <name type="synonym">Dolichos gladiatus</name>
    <dbReference type="NCBI Taxonomy" id="3824"/>
    <lineage>
        <taxon>Eukaryota</taxon>
        <taxon>Viridiplantae</taxon>
        <taxon>Streptophyta</taxon>
        <taxon>Embryophyta</taxon>
        <taxon>Tracheophyta</taxon>
        <taxon>Spermatophyta</taxon>
        <taxon>Magnoliopsida</taxon>
        <taxon>eudicotyledons</taxon>
        <taxon>Gunneridae</taxon>
        <taxon>Pentapetalae</taxon>
        <taxon>rosids</taxon>
        <taxon>fabids</taxon>
        <taxon>Fabales</taxon>
        <taxon>Fabaceae</taxon>
        <taxon>Papilionoideae</taxon>
        <taxon>50 kb inversion clade</taxon>
        <taxon>NPAAA clade</taxon>
        <taxon>indigoferoid/millettioid clade</taxon>
        <taxon>Phaseoleae</taxon>
        <taxon>Canavalia</taxon>
    </lineage>
</organism>
<evidence type="ECO:0000313" key="2">
    <source>
        <dbReference type="EMBL" id="KAK7363927.1"/>
    </source>
</evidence>
<evidence type="ECO:0000256" key="1">
    <source>
        <dbReference type="SAM" id="Phobius"/>
    </source>
</evidence>
<feature type="transmembrane region" description="Helical" evidence="1">
    <location>
        <begin position="77"/>
        <end position="97"/>
    </location>
</feature>
<protein>
    <submittedName>
        <fullName evidence="2">Uncharacterized protein</fullName>
    </submittedName>
</protein>
<comment type="caution">
    <text evidence="2">The sequence shown here is derived from an EMBL/GenBank/DDBJ whole genome shotgun (WGS) entry which is preliminary data.</text>
</comment>
<keyword evidence="1" id="KW-1133">Transmembrane helix</keyword>
<name>A0AAN9N081_CANGL</name>
<dbReference type="Proteomes" id="UP001367508">
    <property type="component" value="Unassembled WGS sequence"/>
</dbReference>
<dbReference type="AlphaFoldDB" id="A0AAN9N081"/>
<evidence type="ECO:0000313" key="3">
    <source>
        <dbReference type="Proteomes" id="UP001367508"/>
    </source>
</evidence>
<dbReference type="EMBL" id="JAYMYQ010000001">
    <property type="protein sequence ID" value="KAK7363927.1"/>
    <property type="molecule type" value="Genomic_DNA"/>
</dbReference>
<reference evidence="2 3" key="1">
    <citation type="submission" date="2024-01" db="EMBL/GenBank/DDBJ databases">
        <title>The genomes of 5 underutilized Papilionoideae crops provide insights into root nodulation and disease resistanc.</title>
        <authorList>
            <person name="Jiang F."/>
        </authorList>
    </citation>
    <scope>NUCLEOTIDE SEQUENCE [LARGE SCALE GENOMIC DNA]</scope>
    <source>
        <strain evidence="2">LVBAO_FW01</strain>
        <tissue evidence="2">Leaves</tissue>
    </source>
</reference>